<keyword evidence="2" id="KW-1185">Reference proteome</keyword>
<name>A0A073HZ52_9SPIT</name>
<gene>
    <name evidence="1" type="ORF">OXYTRIMIC_092</name>
</gene>
<evidence type="ECO:0000313" key="1">
    <source>
        <dbReference type="EMBL" id="KEJ82495.1"/>
    </source>
</evidence>
<dbReference type="Proteomes" id="UP000053232">
    <property type="component" value="Unassembled WGS sequence"/>
</dbReference>
<organism evidence="1 2">
    <name type="scientific">Oxytricha trifallax</name>
    <dbReference type="NCBI Taxonomy" id="1172189"/>
    <lineage>
        <taxon>Eukaryota</taxon>
        <taxon>Sar</taxon>
        <taxon>Alveolata</taxon>
        <taxon>Ciliophora</taxon>
        <taxon>Intramacronucleata</taxon>
        <taxon>Spirotrichea</taxon>
        <taxon>Stichotrichia</taxon>
        <taxon>Sporadotrichida</taxon>
        <taxon>Oxytrichidae</taxon>
        <taxon>Oxytrichinae</taxon>
        <taxon>Oxytricha</taxon>
    </lineage>
</organism>
<sequence>MKGLTINEERVQQGDQTIKNVTRFYNKLFEDDKSKNNQMTKIKYGDIAMVNEQDSQSFCQVQDVMKCIAECNLNKAKGQDGFDGKILSKSESMRKIISDKIVECLNTGSIPQYLKKGRLILLSKIQGDQCPDISNTRPIVVNSHLKKQSKRLL</sequence>
<dbReference type="AlphaFoldDB" id="A0A073HZ52"/>
<accession>A0A073HZ52</accession>
<protein>
    <submittedName>
        <fullName evidence="1">Uncharacterized protein</fullName>
    </submittedName>
</protein>
<dbReference type="EMBL" id="ARYC01018195">
    <property type="protein sequence ID" value="KEJ82495.1"/>
    <property type="molecule type" value="Genomic_DNA"/>
</dbReference>
<proteinExistence type="predicted"/>
<evidence type="ECO:0000313" key="2">
    <source>
        <dbReference type="Proteomes" id="UP000053232"/>
    </source>
</evidence>
<reference evidence="2" key="1">
    <citation type="journal article" date="2014" name="Cell">
        <title>The Architecture of a Scrambled Genome Reveals Massive Levels of Genomic Rearrangement during Development.</title>
        <authorList>
            <person name="Chen X."/>
            <person name="Bracht J.R."/>
            <person name="Goldman A.D."/>
            <person name="Dolzhenko E."/>
            <person name="Clay D.M."/>
            <person name="Swart E.C."/>
            <person name="Perlman D.H."/>
            <person name="Doak T.G."/>
            <person name="Stuart A."/>
            <person name="Amemiya C.T."/>
            <person name="Sebra R.P."/>
            <person name="Landweber L.F."/>
        </authorList>
    </citation>
    <scope>NUCLEOTIDE SEQUENCE [LARGE SCALE GENOMIC DNA]</scope>
    <source>
        <strain evidence="2">JRB310</strain>
    </source>
</reference>
<comment type="caution">
    <text evidence="1">The sequence shown here is derived from an EMBL/GenBank/DDBJ whole genome shotgun (WGS) entry which is preliminary data.</text>
</comment>